<evidence type="ECO:0000313" key="2">
    <source>
        <dbReference type="EMBL" id="TYR34266.1"/>
    </source>
</evidence>
<name>A0A5D4H072_9HYPH</name>
<keyword evidence="1" id="KW-1133">Transmembrane helix</keyword>
<feature type="transmembrane region" description="Helical" evidence="1">
    <location>
        <begin position="100"/>
        <end position="119"/>
    </location>
</feature>
<evidence type="ECO:0000313" key="3">
    <source>
        <dbReference type="Proteomes" id="UP000323258"/>
    </source>
</evidence>
<reference evidence="2 3" key="2">
    <citation type="submission" date="2019-09" db="EMBL/GenBank/DDBJ databases">
        <title>Mesorhizobium sp. MaA-C15 isolated from Microcystis aeruginosa.</title>
        <authorList>
            <person name="Jeong S.E."/>
            <person name="Jin H.M."/>
            <person name="Jeon C.O."/>
        </authorList>
    </citation>
    <scope>NUCLEOTIDE SEQUENCE [LARGE SCALE GENOMIC DNA]</scope>
    <source>
        <strain evidence="2 3">MaA-C15</strain>
    </source>
</reference>
<accession>A0A5D4H072</accession>
<reference evidence="2 3" key="1">
    <citation type="submission" date="2019-08" db="EMBL/GenBank/DDBJ databases">
        <authorList>
            <person name="Seo Y.L."/>
        </authorList>
    </citation>
    <scope>NUCLEOTIDE SEQUENCE [LARGE SCALE GENOMIC DNA]</scope>
    <source>
        <strain evidence="2 3">MaA-C15</strain>
    </source>
</reference>
<comment type="caution">
    <text evidence="2">The sequence shown here is derived from an EMBL/GenBank/DDBJ whole genome shotgun (WGS) entry which is preliminary data.</text>
</comment>
<keyword evidence="1" id="KW-0812">Transmembrane</keyword>
<dbReference type="EMBL" id="VSZS01000056">
    <property type="protein sequence ID" value="TYR34266.1"/>
    <property type="molecule type" value="Genomic_DNA"/>
</dbReference>
<feature type="transmembrane region" description="Helical" evidence="1">
    <location>
        <begin position="72"/>
        <end position="94"/>
    </location>
</feature>
<dbReference type="Proteomes" id="UP000323258">
    <property type="component" value="Unassembled WGS sequence"/>
</dbReference>
<feature type="transmembrane region" description="Helical" evidence="1">
    <location>
        <begin position="12"/>
        <end position="38"/>
    </location>
</feature>
<keyword evidence="1" id="KW-0472">Membrane</keyword>
<proteinExistence type="predicted"/>
<dbReference type="RefSeq" id="WP_148913605.1">
    <property type="nucleotide sequence ID" value="NZ_VSZS01000056.1"/>
</dbReference>
<dbReference type="OrthoDB" id="7570420at2"/>
<protein>
    <submittedName>
        <fullName evidence="2">Uncharacterized protein</fullName>
    </submittedName>
</protein>
<gene>
    <name evidence="2" type="ORF">FY036_04960</name>
</gene>
<organism evidence="2 3">
    <name type="scientific">Neoaquamicrobium microcysteis</name>
    <dbReference type="NCBI Taxonomy" id="2682781"/>
    <lineage>
        <taxon>Bacteria</taxon>
        <taxon>Pseudomonadati</taxon>
        <taxon>Pseudomonadota</taxon>
        <taxon>Alphaproteobacteria</taxon>
        <taxon>Hyphomicrobiales</taxon>
        <taxon>Phyllobacteriaceae</taxon>
        <taxon>Neoaquamicrobium</taxon>
    </lineage>
</organism>
<sequence>MAIENTPFLRNTLLADAGVGASAALLTIFGAGFLSSLLALPEALIFWAGVALLPIVAFLLVMARKAHIPRSWLAEIVLINSAWVVASFGLLALGLVQPNLLGIAFVVAQALAVGLFAVLQYTALRQARPVAA</sequence>
<feature type="transmembrane region" description="Helical" evidence="1">
    <location>
        <begin position="44"/>
        <end position="63"/>
    </location>
</feature>
<evidence type="ECO:0000256" key="1">
    <source>
        <dbReference type="SAM" id="Phobius"/>
    </source>
</evidence>
<keyword evidence="3" id="KW-1185">Reference proteome</keyword>
<dbReference type="AlphaFoldDB" id="A0A5D4H072"/>